<dbReference type="OrthoDB" id="3401121at2"/>
<protein>
    <submittedName>
        <fullName evidence="1">Uncharacterized protein</fullName>
    </submittedName>
</protein>
<dbReference type="AlphaFoldDB" id="A0A561W1V2"/>
<evidence type="ECO:0000313" key="1">
    <source>
        <dbReference type="EMBL" id="TWG17836.1"/>
    </source>
</evidence>
<organism evidence="1 2">
    <name type="scientific">Micromonospora taraxaci</name>
    <dbReference type="NCBI Taxonomy" id="1316803"/>
    <lineage>
        <taxon>Bacteria</taxon>
        <taxon>Bacillati</taxon>
        <taxon>Actinomycetota</taxon>
        <taxon>Actinomycetes</taxon>
        <taxon>Micromonosporales</taxon>
        <taxon>Micromonosporaceae</taxon>
        <taxon>Micromonospora</taxon>
    </lineage>
</organism>
<evidence type="ECO:0000313" key="2">
    <source>
        <dbReference type="Proteomes" id="UP000317685"/>
    </source>
</evidence>
<accession>A0A561W1V2</accession>
<dbReference type="EMBL" id="VIWZ01000001">
    <property type="protein sequence ID" value="TWG17836.1"/>
    <property type="molecule type" value="Genomic_DNA"/>
</dbReference>
<keyword evidence="2" id="KW-1185">Reference proteome</keyword>
<reference evidence="1 2" key="1">
    <citation type="submission" date="2019-06" db="EMBL/GenBank/DDBJ databases">
        <title>Sequencing the genomes of 1000 actinobacteria strains.</title>
        <authorList>
            <person name="Klenk H.-P."/>
        </authorList>
    </citation>
    <scope>NUCLEOTIDE SEQUENCE [LARGE SCALE GENOMIC DNA]</scope>
    <source>
        <strain evidence="1 2">DSM 45885</strain>
    </source>
</reference>
<proteinExistence type="predicted"/>
<comment type="caution">
    <text evidence="1">The sequence shown here is derived from an EMBL/GenBank/DDBJ whole genome shotgun (WGS) entry which is preliminary data.</text>
</comment>
<dbReference type="GeneID" id="300128730"/>
<gene>
    <name evidence="1" type="ORF">FHU34_113178</name>
</gene>
<name>A0A561W1V2_9ACTN</name>
<dbReference type="Proteomes" id="UP000317685">
    <property type="component" value="Unassembled WGS sequence"/>
</dbReference>
<dbReference type="RefSeq" id="WP_145781140.1">
    <property type="nucleotide sequence ID" value="NZ_JBEZJC010000009.1"/>
</dbReference>
<sequence length="174" mass="19482">MGTGLNDRARFRRDHTAKLFEQRSAAYAGYGRAIKACYQLSNRIAAGRGLHAQTPSLSPEDGLPQLEAAAAQRERDWEHVLLLGDPATVEAARTWHRSVWLMEWYAHGWIEDADADGWERAVADASRARTDFYAAARQSLNIPDARLTDGVWPVEWMMRRKPATAADVASPRGH</sequence>